<dbReference type="Gene3D" id="3.40.50.2000">
    <property type="entry name" value="Glycogen Phosphorylase B"/>
    <property type="match status" value="2"/>
</dbReference>
<dbReference type="SUPFAM" id="SSF53756">
    <property type="entry name" value="UDP-Glycosyltransferase/glycogen phosphorylase"/>
    <property type="match status" value="1"/>
</dbReference>
<dbReference type="EMBL" id="AP024718">
    <property type="protein sequence ID" value="BCX89702.1"/>
    <property type="molecule type" value="Genomic_DNA"/>
</dbReference>
<dbReference type="GO" id="GO:1901135">
    <property type="term" value="P:carbohydrate derivative metabolic process"/>
    <property type="evidence" value="ECO:0007669"/>
    <property type="project" value="UniProtKB-ARBA"/>
</dbReference>
<evidence type="ECO:0000259" key="4">
    <source>
        <dbReference type="Pfam" id="PF13439"/>
    </source>
</evidence>
<feature type="domain" description="Glycosyl transferase family 1" evidence="3">
    <location>
        <begin position="209"/>
        <end position="376"/>
    </location>
</feature>
<evidence type="ECO:0000256" key="2">
    <source>
        <dbReference type="ARBA" id="ARBA00022679"/>
    </source>
</evidence>
<evidence type="ECO:0008006" key="7">
    <source>
        <dbReference type="Google" id="ProtNLM"/>
    </source>
</evidence>
<dbReference type="InterPro" id="IPR001296">
    <property type="entry name" value="Glyco_trans_1"/>
</dbReference>
<feature type="domain" description="Glycosyltransferase subfamily 4-like N-terminal" evidence="4">
    <location>
        <begin position="19"/>
        <end position="197"/>
    </location>
</feature>
<dbReference type="RefSeq" id="WP_286292143.1">
    <property type="nucleotide sequence ID" value="NZ_AP024718.1"/>
</dbReference>
<evidence type="ECO:0000313" key="5">
    <source>
        <dbReference type="EMBL" id="BCX89702.1"/>
    </source>
</evidence>
<dbReference type="KEGG" id="meiy:MIN45_P2075"/>
<dbReference type="Proteomes" id="UP001321450">
    <property type="component" value="Chromosome"/>
</dbReference>
<keyword evidence="2" id="KW-0808">Transferase</keyword>
<dbReference type="AlphaFoldDB" id="A0AAU9CCK0"/>
<reference evidence="6" key="1">
    <citation type="journal article" date="2024" name="Int. J. Syst. Evol. Microbiol.">
        <title>Methylomarinovum tepidoasis sp. nov., a moderately thermophilic methanotroph of the family Methylothermaceae isolated from a deep-sea hydrothermal field.</title>
        <authorList>
            <person name="Hirayama H."/>
            <person name="Takaki Y."/>
            <person name="Abe M."/>
            <person name="Miyazaki M."/>
            <person name="Uematsu K."/>
            <person name="Matsui Y."/>
            <person name="Takai K."/>
        </authorList>
    </citation>
    <scope>NUCLEOTIDE SEQUENCE [LARGE SCALE GENOMIC DNA]</scope>
    <source>
        <strain evidence="6">IN45</strain>
    </source>
</reference>
<dbReference type="GO" id="GO:0016757">
    <property type="term" value="F:glycosyltransferase activity"/>
    <property type="evidence" value="ECO:0007669"/>
    <property type="project" value="UniProtKB-KW"/>
</dbReference>
<dbReference type="PANTHER" id="PTHR12526">
    <property type="entry name" value="GLYCOSYLTRANSFERASE"/>
    <property type="match status" value="1"/>
</dbReference>
<dbReference type="Pfam" id="PF13439">
    <property type="entry name" value="Glyco_transf_4"/>
    <property type="match status" value="1"/>
</dbReference>
<sequence>MAPETFPKKILYVENGIGYGGAVICLRHLVRNLDHSRYIPYVVTNRDEPPYREIATEAEWIHLKDHYFDPRKTLEWVHAHVHPGAGQLVARLDDLVNRLPYLLRMLNLARRIRPDLIHTNNEPLCNIAALLSGRLLGIPTIAHVRGDLQGSYLMHRAYRLPDHFVPVSQWIAQSMRRTLGIPQERISVVYDGLELERLDPETDGRPFRHRFGIADDDFAVGLVALLIPWKGQDIFIDAAERLRHRIPRLKMMIVGAAPQSCRDYERQLKARVCQEGLEDTVIFTGHVADMPAVYNGLDVVVNASTSPDPLGTVVIEAMAMARPLIGPDHGGAAEMIDHEHTGLLFAPGDPEALTEAIERFHDDIELRERCRHSARRHALKTFAVTAHATAVQQVYDYLLNLVSTHA</sequence>
<accession>A0AAU9CCK0</accession>
<evidence type="ECO:0000313" key="6">
    <source>
        <dbReference type="Proteomes" id="UP001321450"/>
    </source>
</evidence>
<keyword evidence="1" id="KW-0328">Glycosyltransferase</keyword>
<organism evidence="5 6">
    <name type="scientific">Methylomarinovum tepidoasis</name>
    <dbReference type="NCBI Taxonomy" id="2840183"/>
    <lineage>
        <taxon>Bacteria</taxon>
        <taxon>Pseudomonadati</taxon>
        <taxon>Pseudomonadota</taxon>
        <taxon>Gammaproteobacteria</taxon>
        <taxon>Methylococcales</taxon>
        <taxon>Methylothermaceae</taxon>
        <taxon>Methylomarinovum</taxon>
    </lineage>
</organism>
<dbReference type="InterPro" id="IPR028098">
    <property type="entry name" value="Glyco_trans_4-like_N"/>
</dbReference>
<keyword evidence="6" id="KW-1185">Reference proteome</keyword>
<evidence type="ECO:0000259" key="3">
    <source>
        <dbReference type="Pfam" id="PF00534"/>
    </source>
</evidence>
<dbReference type="Pfam" id="PF00534">
    <property type="entry name" value="Glycos_transf_1"/>
    <property type="match status" value="1"/>
</dbReference>
<dbReference type="PANTHER" id="PTHR12526:SF510">
    <property type="entry name" value="D-INOSITOL 3-PHOSPHATE GLYCOSYLTRANSFERASE"/>
    <property type="match status" value="1"/>
</dbReference>
<dbReference type="CDD" id="cd03801">
    <property type="entry name" value="GT4_PimA-like"/>
    <property type="match status" value="1"/>
</dbReference>
<name>A0AAU9CCK0_9GAMM</name>
<gene>
    <name evidence="5" type="ORF">MIN45_P2075</name>
</gene>
<evidence type="ECO:0000256" key="1">
    <source>
        <dbReference type="ARBA" id="ARBA00022676"/>
    </source>
</evidence>
<proteinExistence type="predicted"/>
<protein>
    <recommendedName>
        <fullName evidence="7">Glycosyltransferase family 1 protein</fullName>
    </recommendedName>
</protein>